<dbReference type="SUPFAM" id="SSF56672">
    <property type="entry name" value="DNA/RNA polymerases"/>
    <property type="match status" value="1"/>
</dbReference>
<name>A0AAQ3XBN8_PASNO</name>
<gene>
    <name evidence="10" type="ORF">U9M48_037964</name>
</gene>
<dbReference type="InterPro" id="IPR042197">
    <property type="entry name" value="Apaf_helical"/>
</dbReference>
<dbReference type="InterPro" id="IPR036388">
    <property type="entry name" value="WH-like_DNA-bd_sf"/>
</dbReference>
<dbReference type="GO" id="GO:0009626">
    <property type="term" value="P:plant-type hypersensitive response"/>
    <property type="evidence" value="ECO:0007669"/>
    <property type="project" value="UniProtKB-ARBA"/>
</dbReference>
<dbReference type="InterPro" id="IPR002182">
    <property type="entry name" value="NB-ARC"/>
</dbReference>
<evidence type="ECO:0000256" key="7">
    <source>
        <dbReference type="ARBA" id="ARBA00023054"/>
    </source>
</evidence>
<dbReference type="Pfam" id="PF13966">
    <property type="entry name" value="zf-RVT"/>
    <property type="match status" value="1"/>
</dbReference>
<keyword evidence="7" id="KW-0175">Coiled coil</keyword>
<keyword evidence="5" id="KW-0611">Plant defense</keyword>
<dbReference type="GO" id="GO:0042742">
    <property type="term" value="P:defense response to bacterium"/>
    <property type="evidence" value="ECO:0007669"/>
    <property type="project" value="UniProtKB-ARBA"/>
</dbReference>
<keyword evidence="3" id="KW-0677">Repeat</keyword>
<dbReference type="Pfam" id="PF23559">
    <property type="entry name" value="WHD_DRP"/>
    <property type="match status" value="1"/>
</dbReference>
<dbReference type="InterPro" id="IPR055414">
    <property type="entry name" value="LRR_R13L4/SHOC2-like"/>
</dbReference>
<accession>A0AAQ3XBN8</accession>
<dbReference type="Gene3D" id="3.80.10.10">
    <property type="entry name" value="Ribonuclease Inhibitor"/>
    <property type="match status" value="3"/>
</dbReference>
<dbReference type="GO" id="GO:0002758">
    <property type="term" value="P:innate immune response-activating signaling pathway"/>
    <property type="evidence" value="ECO:0007669"/>
    <property type="project" value="UniProtKB-ARBA"/>
</dbReference>
<dbReference type="InterPro" id="IPR041118">
    <property type="entry name" value="Rx_N"/>
</dbReference>
<dbReference type="InterPro" id="IPR000477">
    <property type="entry name" value="RT_dom"/>
</dbReference>
<dbReference type="Pfam" id="PF18052">
    <property type="entry name" value="Rx_N"/>
    <property type="match status" value="2"/>
</dbReference>
<dbReference type="InterPro" id="IPR032675">
    <property type="entry name" value="LRR_dom_sf"/>
</dbReference>
<dbReference type="FunFam" id="1.10.10.10:FF:000322">
    <property type="entry name" value="Probable disease resistance protein At1g63360"/>
    <property type="match status" value="1"/>
</dbReference>
<dbReference type="PRINTS" id="PR00364">
    <property type="entry name" value="DISEASERSIST"/>
</dbReference>
<dbReference type="Gene3D" id="1.10.10.10">
    <property type="entry name" value="Winged helix-like DNA-binding domain superfamily/Winged helix DNA-binding domain"/>
    <property type="match status" value="1"/>
</dbReference>
<organism evidence="10 11">
    <name type="scientific">Paspalum notatum var. saurae</name>
    <dbReference type="NCBI Taxonomy" id="547442"/>
    <lineage>
        <taxon>Eukaryota</taxon>
        <taxon>Viridiplantae</taxon>
        <taxon>Streptophyta</taxon>
        <taxon>Embryophyta</taxon>
        <taxon>Tracheophyta</taxon>
        <taxon>Spermatophyta</taxon>
        <taxon>Magnoliopsida</taxon>
        <taxon>Liliopsida</taxon>
        <taxon>Poales</taxon>
        <taxon>Poaceae</taxon>
        <taxon>PACMAD clade</taxon>
        <taxon>Panicoideae</taxon>
        <taxon>Andropogonodae</taxon>
        <taxon>Paspaleae</taxon>
        <taxon>Paspalinae</taxon>
        <taxon>Paspalum</taxon>
    </lineage>
</organism>
<evidence type="ECO:0000256" key="2">
    <source>
        <dbReference type="ARBA" id="ARBA00022614"/>
    </source>
</evidence>
<keyword evidence="11" id="KW-1185">Reference proteome</keyword>
<dbReference type="Pfam" id="PF00078">
    <property type="entry name" value="RVT_1"/>
    <property type="match status" value="1"/>
</dbReference>
<reference evidence="10 11" key="1">
    <citation type="submission" date="2024-02" db="EMBL/GenBank/DDBJ databases">
        <title>High-quality chromosome-scale genome assembly of Pensacola bahiagrass (Paspalum notatum Flugge var. saurae).</title>
        <authorList>
            <person name="Vega J.M."/>
            <person name="Podio M."/>
            <person name="Orjuela J."/>
            <person name="Siena L.A."/>
            <person name="Pessino S.C."/>
            <person name="Combes M.C."/>
            <person name="Mariac C."/>
            <person name="Albertini E."/>
            <person name="Pupilli F."/>
            <person name="Ortiz J.P.A."/>
            <person name="Leblanc O."/>
        </authorList>
    </citation>
    <scope>NUCLEOTIDE SEQUENCE [LARGE SCALE GENOMIC DNA]</scope>
    <source>
        <strain evidence="10">R1</strain>
        <tissue evidence="10">Leaf</tissue>
    </source>
</reference>
<dbReference type="Gene3D" id="1.10.8.430">
    <property type="entry name" value="Helical domain of apoptotic protease-activating factors"/>
    <property type="match status" value="1"/>
</dbReference>
<dbReference type="Pfam" id="PF00931">
    <property type="entry name" value="NB-ARC"/>
    <property type="match status" value="2"/>
</dbReference>
<dbReference type="PROSITE" id="PS50878">
    <property type="entry name" value="RT_POL"/>
    <property type="match status" value="1"/>
</dbReference>
<keyword evidence="2" id="KW-0433">Leucine-rich repeat</keyword>
<dbReference type="InterPro" id="IPR056789">
    <property type="entry name" value="LRR_R13L1-DRL21"/>
</dbReference>
<dbReference type="PANTHER" id="PTHR36766:SF70">
    <property type="entry name" value="DISEASE RESISTANCE PROTEIN RGA4"/>
    <property type="match status" value="1"/>
</dbReference>
<dbReference type="PANTHER" id="PTHR36766">
    <property type="entry name" value="PLANT BROAD-SPECTRUM MILDEW RESISTANCE PROTEIN RPW8"/>
    <property type="match status" value="1"/>
</dbReference>
<evidence type="ECO:0000259" key="9">
    <source>
        <dbReference type="PROSITE" id="PS50878"/>
    </source>
</evidence>
<sequence length="2079" mass="235821">MLVGGDYWLVWLDERRLHGTWGVDAERDRLLRLLLLAQSVLPDAETKGGTDPAIGRWMKELKPVAYQAGDVLDDLQYEALRRGVILDHPQPASVPDHGEEESEQSPSETERAGPEDADASALWQTHVPLEESDEIFGRDYDREAVVKLLLDQHYRDQKKCAGVGGLGKTTLAKMVYDDQRVQKHFSLDDVALSEATSTVRSVIELATGERCELPHTSKYWRTRLQRAIGRNRFLLILDNVLNEDQHKWEDELKTLLISCIPCMCRHFDAAMAESLLLPWVQGMVGKAADALIQRVTTMWGVESYRRKLEDQLVYVRSLLADAEEKAEVNSEAGCAVKAWMKKPKAAAYEADDVLDDFRYEALRREAESGESTSRKVLYFSRDRIMFHRKASRDLKNVLDKIDELVEEMNSFGLLERIEAPQIVYQQTHSALDESVDIFGRDDDREVVVNLLLDQQNQDRHVQVLPIIGMGGLGKTTVAKMVFNDSRVQNHFEFKMWHCVSENFEATTIVRSVIESATSEKSDLPDNIELLRGKLLKVIDRKRYLLVLDDVWNEDQQKWEDSLKPLLCSSVGGFGSMILVTSRSRQVASIMGTLPPHELACLGEDDSWKLFSGRAFSKGVQMQAELVTFGKRIVKKCKGVPLALKTMGGLMSSMHQVQEWETMAASNVGDTVSGKYEILSILKLSYRHLSPEMKQCFAFCAIFSKDYEMEKDTLIQLWMANGLIHEERTGELLPHKAEFVFNELASRSFFEDVKVRKFNTVSNHLIHYYEEVGCRMHDLMHDLAKDVTSECSSAAELNHGKTSIKDVQHIQVSGKDFEEVSGLLKGTSTLRTLLVQSKHNDLEKIKLMSLRALCYQDPSIIHCKLINTSHLRYLDLSGSDIVSLPNAICKLYNLLSLRLNGCTRLQYLPEGMRTLRNLEHLYLSGCKDLKRTPPKLSLLHNLRTLTKFIASDKNNRNLNRRLMGEFKSALDSLLLKEIRLNGRCFTWSNGQANPTLTRIDRFFCTADWEMLFPDCYLHSLPSLMELTLNWPALALPQHDLSPLEAPFSLDEVKETIFSMPSDKAPGPDGFTGVFFKECWDIIKEDVLEAFHQLHGMNGTDFKFLNSANIVLIPKKSDAKSVGDYRPISLIHSIAKIFSKLLANRLAPFLNTLISMSQTAFIRKRCIQDNFLYVQSVVRRLHKQKKPALFLKLDIQKAFDTVNWGYLLEVLQVMGFGPRWREWISILFGSATSRALLNGSQGTAIQHRRGVRQGDPLSPMLFILAIDPLQRILDLATQHGILSPLPLTMAKLRTSLYADDAAIFINPSREELVAIKDILHAFGRASGLVTNLEKSSIHPIRCEDVDLDHVLQLFHGTRGTFPCRYLGLQLHTRPLQKIHVQPLIEKIGNRLAGWKGNLLNRAGRLTLVSSVLSSMPTYHLAVFPLAVWARKRIDKIRRSFLWKGKAESNGGHCLVSWPLVSKPKALGGLGVLNLDKFGRALRLRWLWKDWMGEDHPWKGLEMPCNRVDRLFFNASTVVTVGDGKTAKFWHDIWLDGMAPKNLAPHLFDLDKLLTANNLAARGWPHQPSCSLCHGPLESGIHLCLHCPFARAVWSQILVWEGVNLPAQADLACSTSIKDWWETATSTLPKNQKRAFNGISFCHFRSKKKYGCGIEELEGLRHLGNRLELHNLRKVKCGSKANLYEKQNLTELLLNWDPPVGAVHFYKTTIDEASDEEQVLESLVPHDELKILELHGYGGLKVSRWMKNPQMFRFLRELTMIGCLRCKDLPIVWLSSSLEYLCVSRMNSLTTLCKNIDVGAEVYDASLQIFSKLQRMVLRYLPELERWVENDIGEVNSSVTFPQLKELTIMDCPKLASVPEIPVLTKLVLRCDNASVPMYIPLGSLLSLQHLQLGGDNSLISIFNRHNLQLGLQDYMVSMEILEMRSGSNIVHWPMEELRCLPHLQGLRIFDCSKLQGKDSSFEDEEILPLPQLKWLYIEYCESLLQIPKLPASLEDISIHHNTGLLALPSNLGNLLKLRHLVVWNCHALKVLPNGMDGLTSLEHLAICECPGIENFPQGVLHRLPALKRIHIDVGETVVRRG</sequence>
<evidence type="ECO:0000256" key="5">
    <source>
        <dbReference type="ARBA" id="ARBA00022821"/>
    </source>
</evidence>
<keyword evidence="4" id="KW-0547">Nucleotide-binding</keyword>
<evidence type="ECO:0000313" key="10">
    <source>
        <dbReference type="EMBL" id="WVZ91841.1"/>
    </source>
</evidence>
<dbReference type="InterPro" id="IPR058922">
    <property type="entry name" value="WHD_DRP"/>
</dbReference>
<evidence type="ECO:0000256" key="8">
    <source>
        <dbReference type="SAM" id="MobiDB-lite"/>
    </source>
</evidence>
<evidence type="ECO:0000256" key="1">
    <source>
        <dbReference type="ARBA" id="ARBA00008894"/>
    </source>
</evidence>
<dbReference type="Gene3D" id="1.20.5.4130">
    <property type="match status" value="2"/>
</dbReference>
<evidence type="ECO:0000256" key="3">
    <source>
        <dbReference type="ARBA" id="ARBA00022737"/>
    </source>
</evidence>
<evidence type="ECO:0000256" key="4">
    <source>
        <dbReference type="ARBA" id="ARBA00022741"/>
    </source>
</evidence>
<dbReference type="SUPFAM" id="SSF52540">
    <property type="entry name" value="P-loop containing nucleoside triphosphate hydrolases"/>
    <property type="match status" value="2"/>
</dbReference>
<proteinExistence type="inferred from homology"/>
<dbReference type="Proteomes" id="UP001341281">
    <property type="component" value="Chromosome 09"/>
</dbReference>
<feature type="region of interest" description="Disordered" evidence="8">
    <location>
        <begin position="88"/>
        <end position="118"/>
    </location>
</feature>
<keyword evidence="6" id="KW-0067">ATP-binding</keyword>
<dbReference type="InterPro" id="IPR026960">
    <property type="entry name" value="RVT-Znf"/>
</dbReference>
<dbReference type="Gene3D" id="3.40.50.300">
    <property type="entry name" value="P-loop containing nucleotide triphosphate hydrolases"/>
    <property type="match status" value="2"/>
</dbReference>
<dbReference type="Pfam" id="PF25019">
    <property type="entry name" value="LRR_R13L1-DRL21"/>
    <property type="match status" value="1"/>
</dbReference>
<dbReference type="InterPro" id="IPR027417">
    <property type="entry name" value="P-loop_NTPase"/>
</dbReference>
<dbReference type="SUPFAM" id="SSF52047">
    <property type="entry name" value="RNI-like"/>
    <property type="match status" value="2"/>
</dbReference>
<evidence type="ECO:0000256" key="6">
    <source>
        <dbReference type="ARBA" id="ARBA00022840"/>
    </source>
</evidence>
<dbReference type="Pfam" id="PF23598">
    <property type="entry name" value="LRR_14"/>
    <property type="match status" value="1"/>
</dbReference>
<dbReference type="SUPFAM" id="SSF52058">
    <property type="entry name" value="L domain-like"/>
    <property type="match status" value="1"/>
</dbReference>
<dbReference type="CDD" id="cd01650">
    <property type="entry name" value="RT_nLTR_like"/>
    <property type="match status" value="1"/>
</dbReference>
<dbReference type="InterPro" id="IPR043502">
    <property type="entry name" value="DNA/RNA_pol_sf"/>
</dbReference>
<feature type="domain" description="Reverse transcriptase" evidence="9">
    <location>
        <begin position="1092"/>
        <end position="1368"/>
    </location>
</feature>
<dbReference type="GO" id="GO:0043531">
    <property type="term" value="F:ADP binding"/>
    <property type="evidence" value="ECO:0007669"/>
    <property type="project" value="InterPro"/>
</dbReference>
<comment type="similarity">
    <text evidence="1">Belongs to the disease resistance NB-LRR family.</text>
</comment>
<dbReference type="EMBL" id="CP144753">
    <property type="protein sequence ID" value="WVZ91841.1"/>
    <property type="molecule type" value="Genomic_DNA"/>
</dbReference>
<dbReference type="GO" id="GO:0005524">
    <property type="term" value="F:ATP binding"/>
    <property type="evidence" value="ECO:0007669"/>
    <property type="project" value="UniProtKB-KW"/>
</dbReference>
<protein>
    <recommendedName>
        <fullName evidence="9">Reverse transcriptase domain-containing protein</fullName>
    </recommendedName>
</protein>
<evidence type="ECO:0000313" key="11">
    <source>
        <dbReference type="Proteomes" id="UP001341281"/>
    </source>
</evidence>